<dbReference type="Proteomes" id="UP001642502">
    <property type="component" value="Unassembled WGS sequence"/>
</dbReference>
<sequence>MSFKGFQKGLIRAPQQFRQKFNMGEQTKDPVYMDAERRFADLETQTKKLHEESKRYADAINGMLSHQIEFSQAIAEIYKPISGSVSDPDSFIAEGNVEGIRACDEYEAVVKDLQETLKPELEMIESRVVQPADELLVVVQAIRKCAIKREHKKLDYDRHRTALKKLQEKKEKSLKDEKAMYKAEADLEQSTQDFEYFNDLLKDELPKLFALERQFIQPLFQSFYYMQLNIFYTLHEKMQQVDIGYFNLTLDVEEAFEAKRGDIQERAEKLSIVKFKTTGGRRPGQPPKSKYGNRLTIEDRKTRPLAITSGASGDDESQPGSPAGYIASYPYRSRASSSAEQPPPPYSAGADANNSISRYDNIGGKSASALAATAKSKPPPPKPKPQRFSHTPAAETATALYDYAAAQDGDLSFSAGDVIEIVTRSDNVNEWWTGKLHGRQGQFPGNYVQVDG</sequence>
<evidence type="ECO:0000256" key="3">
    <source>
        <dbReference type="SAM" id="Coils"/>
    </source>
</evidence>
<name>A0ABP0DTM0_9PEZI</name>
<dbReference type="PRINTS" id="PR00452">
    <property type="entry name" value="SH3DOMAIN"/>
</dbReference>
<evidence type="ECO:0000256" key="2">
    <source>
        <dbReference type="PROSITE-ProRule" id="PRU00192"/>
    </source>
</evidence>
<dbReference type="EMBL" id="CAWUON010000076">
    <property type="protein sequence ID" value="CAK7271653.1"/>
    <property type="molecule type" value="Genomic_DNA"/>
</dbReference>
<reference evidence="7 8" key="1">
    <citation type="submission" date="2024-01" db="EMBL/GenBank/DDBJ databases">
        <authorList>
            <person name="Allen C."/>
            <person name="Tagirdzhanova G."/>
        </authorList>
    </citation>
    <scope>NUCLEOTIDE SEQUENCE [LARGE SCALE GENOMIC DNA]</scope>
    <source>
        <strain evidence="7 8">CBS 119000</strain>
    </source>
</reference>
<evidence type="ECO:0000256" key="1">
    <source>
        <dbReference type="ARBA" id="ARBA00022443"/>
    </source>
</evidence>
<gene>
    <name evidence="7" type="primary">hob1</name>
    <name evidence="7" type="ORF">SEPCBS119000_004716</name>
</gene>
<dbReference type="PANTHER" id="PTHR47174">
    <property type="entry name" value="BRIDGING INTEGRATOR 3"/>
    <property type="match status" value="1"/>
</dbReference>
<evidence type="ECO:0000313" key="7">
    <source>
        <dbReference type="EMBL" id="CAK7271653.1"/>
    </source>
</evidence>
<dbReference type="InterPro" id="IPR027267">
    <property type="entry name" value="AH/BAR_dom_sf"/>
</dbReference>
<dbReference type="InterPro" id="IPR001452">
    <property type="entry name" value="SH3_domain"/>
</dbReference>
<dbReference type="Pfam" id="PF03114">
    <property type="entry name" value="BAR"/>
    <property type="match status" value="1"/>
</dbReference>
<organism evidence="7 8">
    <name type="scientific">Sporothrix epigloea</name>
    <dbReference type="NCBI Taxonomy" id="1892477"/>
    <lineage>
        <taxon>Eukaryota</taxon>
        <taxon>Fungi</taxon>
        <taxon>Dikarya</taxon>
        <taxon>Ascomycota</taxon>
        <taxon>Pezizomycotina</taxon>
        <taxon>Sordariomycetes</taxon>
        <taxon>Sordariomycetidae</taxon>
        <taxon>Ophiostomatales</taxon>
        <taxon>Ophiostomataceae</taxon>
        <taxon>Sporothrix</taxon>
    </lineage>
</organism>
<dbReference type="SUPFAM" id="SSF103657">
    <property type="entry name" value="BAR/IMD domain-like"/>
    <property type="match status" value="1"/>
</dbReference>
<feature type="compositionally biased region" description="Low complexity" evidence="4">
    <location>
        <begin position="365"/>
        <end position="376"/>
    </location>
</feature>
<dbReference type="PROSITE" id="PS50002">
    <property type="entry name" value="SH3"/>
    <property type="match status" value="1"/>
</dbReference>
<dbReference type="Pfam" id="PF00018">
    <property type="entry name" value="SH3_1"/>
    <property type="match status" value="1"/>
</dbReference>
<feature type="domain" description="SH3" evidence="5">
    <location>
        <begin position="392"/>
        <end position="452"/>
    </location>
</feature>
<keyword evidence="1 2" id="KW-0728">SH3 domain</keyword>
<dbReference type="InterPro" id="IPR046982">
    <property type="entry name" value="BIN3/RVS161-like"/>
</dbReference>
<evidence type="ECO:0000313" key="8">
    <source>
        <dbReference type="Proteomes" id="UP001642502"/>
    </source>
</evidence>
<dbReference type="InterPro" id="IPR004148">
    <property type="entry name" value="BAR_dom"/>
</dbReference>
<dbReference type="InterPro" id="IPR036028">
    <property type="entry name" value="SH3-like_dom_sf"/>
</dbReference>
<dbReference type="Gene3D" id="1.20.1270.60">
    <property type="entry name" value="Arfaptin homology (AH) domain/BAR domain"/>
    <property type="match status" value="1"/>
</dbReference>
<dbReference type="SMART" id="SM00326">
    <property type="entry name" value="SH3"/>
    <property type="match status" value="1"/>
</dbReference>
<feature type="region of interest" description="Disordered" evidence="4">
    <location>
        <begin position="274"/>
        <end position="391"/>
    </location>
</feature>
<evidence type="ECO:0000259" key="6">
    <source>
        <dbReference type="PROSITE" id="PS51021"/>
    </source>
</evidence>
<proteinExistence type="predicted"/>
<dbReference type="SUPFAM" id="SSF50044">
    <property type="entry name" value="SH3-domain"/>
    <property type="match status" value="1"/>
</dbReference>
<dbReference type="Gene3D" id="2.30.30.40">
    <property type="entry name" value="SH3 Domains"/>
    <property type="match status" value="1"/>
</dbReference>
<dbReference type="PANTHER" id="PTHR47174:SF1">
    <property type="entry name" value="REDUCED VIABILITY UPON STARVATION PROTEIN 167"/>
    <property type="match status" value="1"/>
</dbReference>
<comment type="caution">
    <text evidence="7">The sequence shown here is derived from an EMBL/GenBank/DDBJ whole genome shotgun (WGS) entry which is preliminary data.</text>
</comment>
<evidence type="ECO:0000259" key="5">
    <source>
        <dbReference type="PROSITE" id="PS50002"/>
    </source>
</evidence>
<keyword evidence="3" id="KW-0175">Coiled coil</keyword>
<feature type="compositionally biased region" description="Low complexity" evidence="4">
    <location>
        <begin position="327"/>
        <end position="339"/>
    </location>
</feature>
<feature type="coiled-coil region" evidence="3">
    <location>
        <begin position="149"/>
        <end position="184"/>
    </location>
</feature>
<feature type="domain" description="BAR" evidence="6">
    <location>
        <begin position="17"/>
        <end position="269"/>
    </location>
</feature>
<evidence type="ECO:0000256" key="4">
    <source>
        <dbReference type="SAM" id="MobiDB-lite"/>
    </source>
</evidence>
<dbReference type="SMART" id="SM00721">
    <property type="entry name" value="BAR"/>
    <property type="match status" value="1"/>
</dbReference>
<protein>
    <submittedName>
        <fullName evidence="7">BAR adaptor protein Hob1</fullName>
    </submittedName>
</protein>
<dbReference type="CDD" id="cd07599">
    <property type="entry name" value="BAR_Rvs167p"/>
    <property type="match status" value="1"/>
</dbReference>
<accession>A0ABP0DTM0</accession>
<dbReference type="PROSITE" id="PS51021">
    <property type="entry name" value="BAR"/>
    <property type="match status" value="1"/>
</dbReference>
<keyword evidence="8" id="KW-1185">Reference proteome</keyword>